<gene>
    <name evidence="1" type="ORF">ID47_02110</name>
</gene>
<dbReference type="RefSeq" id="WP_038463231.1">
    <property type="nucleotide sequence ID" value="NZ_CP008941.1"/>
</dbReference>
<dbReference type="KEGG" id="paca:ID47_02110"/>
<proteinExistence type="predicted"/>
<sequence length="339" mass="38659">MNLIRDTSLGANLGAVQQLELAQELAKNPKAVEMIQQAFDSPYQNVTAEEFAHKIEQGLWEKYQTYTKNYLAQFYAVEFITEMGDQYFVDLVSRITTDPQEKITKHVPLEMLIFNEQAQMSGSAVHTFKEQLSKILTDGKDRAKCYGLIYTKIQEAINSHQSEIPQKKEGPSKSSSWFILSNSLTESEEEVTLPNFTLPTFEKRLTSIGDVELEALQEDGFDAFIINQLINQKLAQDPFVYDGSAAAELTRQDMKLLAKHFEKRRLSHISNSDDRRLIEAYPTEIRQIIATHFPHTVGWTYTEVLKIIRKRNSDLIKNISLTAKPSSDGEQSSTSEHDQ</sequence>
<dbReference type="AlphaFoldDB" id="A0A077ATR5"/>
<dbReference type="Proteomes" id="UP000028926">
    <property type="component" value="Chromosome"/>
</dbReference>
<evidence type="ECO:0000313" key="1">
    <source>
        <dbReference type="EMBL" id="AIK95786.1"/>
    </source>
</evidence>
<name>A0A077ATR5_9PROT</name>
<dbReference type="EMBL" id="CP008941">
    <property type="protein sequence ID" value="AIK95786.1"/>
    <property type="molecule type" value="Genomic_DNA"/>
</dbReference>
<protein>
    <submittedName>
        <fullName evidence="1">Uncharacterized protein</fullName>
    </submittedName>
</protein>
<dbReference type="STRING" id="91604.ID47_02110"/>
<accession>A0A077ATR5</accession>
<keyword evidence="2" id="KW-1185">Reference proteome</keyword>
<reference evidence="1 2" key="1">
    <citation type="submission" date="2014-07" db="EMBL/GenBank/DDBJ databases">
        <title>Comparative genomic insights into amoeba endosymbionts belonging to the families of Holosporaceae and Candidatus Midichloriaceae within Rickettsiales.</title>
        <authorList>
            <person name="Wang Z."/>
            <person name="Wu M."/>
        </authorList>
    </citation>
    <scope>NUCLEOTIDE SEQUENCE [LARGE SCALE GENOMIC DNA]</scope>
    <source>
        <strain evidence="1">PRA3</strain>
    </source>
</reference>
<dbReference type="HOGENOM" id="CLU_818070_0_0_5"/>
<organism evidence="1 2">
    <name type="scientific">Candidatus Odyssella acanthamoebae</name>
    <dbReference type="NCBI Taxonomy" id="91604"/>
    <lineage>
        <taxon>Bacteria</taxon>
        <taxon>Pseudomonadati</taxon>
        <taxon>Pseudomonadota</taxon>
        <taxon>Alphaproteobacteria</taxon>
        <taxon>Holosporales</taxon>
        <taxon>Candidatus Paracaedibacteraceae</taxon>
        <taxon>Candidatus Odyssella</taxon>
    </lineage>
</organism>
<evidence type="ECO:0000313" key="2">
    <source>
        <dbReference type="Proteomes" id="UP000028926"/>
    </source>
</evidence>